<evidence type="ECO:0000313" key="3">
    <source>
        <dbReference type="Proteomes" id="UP001320119"/>
    </source>
</evidence>
<dbReference type="GO" id="GO:0006412">
    <property type="term" value="P:translation"/>
    <property type="evidence" value="ECO:0007669"/>
    <property type="project" value="UniProtKB-UniRule"/>
</dbReference>
<dbReference type="GO" id="GO:0050567">
    <property type="term" value="F:glutaminyl-tRNA synthase (glutamine-hydrolyzing) activity"/>
    <property type="evidence" value="ECO:0007669"/>
    <property type="project" value="UniProtKB-UniRule"/>
</dbReference>
<dbReference type="InterPro" id="IPR003837">
    <property type="entry name" value="GatC"/>
</dbReference>
<dbReference type="Gene3D" id="1.10.20.60">
    <property type="entry name" value="Glu-tRNAGln amidotransferase C subunit, N-terminal domain"/>
    <property type="match status" value="1"/>
</dbReference>
<dbReference type="SUPFAM" id="SSF141000">
    <property type="entry name" value="Glu-tRNAGln amidotransferase C subunit"/>
    <property type="match status" value="1"/>
</dbReference>
<comment type="subunit">
    <text evidence="1">Heterotrimer of A, B and C subunits.</text>
</comment>
<dbReference type="EC" id="6.3.5.-" evidence="1"/>
<dbReference type="Proteomes" id="UP001320119">
    <property type="component" value="Chromosome"/>
</dbReference>
<dbReference type="GO" id="GO:0005524">
    <property type="term" value="F:ATP binding"/>
    <property type="evidence" value="ECO:0007669"/>
    <property type="project" value="UniProtKB-KW"/>
</dbReference>
<keyword evidence="3" id="KW-1185">Reference proteome</keyword>
<protein>
    <recommendedName>
        <fullName evidence="1">Aspartyl/glutamyl-tRNA(Asn/Gln) amidotransferase subunit C</fullName>
        <shortName evidence="1">Asp/Glu-ADT subunit C</shortName>
        <ecNumber evidence="1">6.3.5.-</ecNumber>
    </recommendedName>
</protein>
<keyword evidence="1" id="KW-0067">ATP-binding</keyword>
<comment type="similarity">
    <text evidence="1">Belongs to the GatC family.</text>
</comment>
<comment type="catalytic activity">
    <reaction evidence="1">
        <text>L-glutamyl-tRNA(Gln) + L-glutamine + ATP + H2O = L-glutaminyl-tRNA(Gln) + L-glutamate + ADP + phosphate + H(+)</text>
        <dbReference type="Rhea" id="RHEA:17521"/>
        <dbReference type="Rhea" id="RHEA-COMP:9681"/>
        <dbReference type="Rhea" id="RHEA-COMP:9684"/>
        <dbReference type="ChEBI" id="CHEBI:15377"/>
        <dbReference type="ChEBI" id="CHEBI:15378"/>
        <dbReference type="ChEBI" id="CHEBI:29985"/>
        <dbReference type="ChEBI" id="CHEBI:30616"/>
        <dbReference type="ChEBI" id="CHEBI:43474"/>
        <dbReference type="ChEBI" id="CHEBI:58359"/>
        <dbReference type="ChEBI" id="CHEBI:78520"/>
        <dbReference type="ChEBI" id="CHEBI:78521"/>
        <dbReference type="ChEBI" id="CHEBI:456216"/>
    </reaction>
</comment>
<dbReference type="NCBIfam" id="TIGR00135">
    <property type="entry name" value="gatC"/>
    <property type="match status" value="1"/>
</dbReference>
<dbReference type="RefSeq" id="WP_236987112.1">
    <property type="nucleotide sequence ID" value="NZ_AP023086.1"/>
</dbReference>
<comment type="catalytic activity">
    <reaction evidence="1">
        <text>L-aspartyl-tRNA(Asn) + L-glutamine + ATP + H2O = L-asparaginyl-tRNA(Asn) + L-glutamate + ADP + phosphate + 2 H(+)</text>
        <dbReference type="Rhea" id="RHEA:14513"/>
        <dbReference type="Rhea" id="RHEA-COMP:9674"/>
        <dbReference type="Rhea" id="RHEA-COMP:9677"/>
        <dbReference type="ChEBI" id="CHEBI:15377"/>
        <dbReference type="ChEBI" id="CHEBI:15378"/>
        <dbReference type="ChEBI" id="CHEBI:29985"/>
        <dbReference type="ChEBI" id="CHEBI:30616"/>
        <dbReference type="ChEBI" id="CHEBI:43474"/>
        <dbReference type="ChEBI" id="CHEBI:58359"/>
        <dbReference type="ChEBI" id="CHEBI:78515"/>
        <dbReference type="ChEBI" id="CHEBI:78516"/>
        <dbReference type="ChEBI" id="CHEBI:456216"/>
    </reaction>
</comment>
<evidence type="ECO:0000256" key="1">
    <source>
        <dbReference type="HAMAP-Rule" id="MF_00122"/>
    </source>
</evidence>
<keyword evidence="1" id="KW-0648">Protein biosynthesis</keyword>
<sequence length="93" mass="10118">MNREDIQQLAKLARLQIADDKADEVATSISNVLALVDQLAAADTNDVKPMAHPLDAVQILRADEVSEPNVREQMQAIAPATENGLYLVPKVID</sequence>
<proteinExistence type="inferred from homology"/>
<dbReference type="GO" id="GO:0006450">
    <property type="term" value="P:regulation of translational fidelity"/>
    <property type="evidence" value="ECO:0007669"/>
    <property type="project" value="InterPro"/>
</dbReference>
<dbReference type="AlphaFoldDB" id="A0AAN2BK60"/>
<name>A0AAN2BK60_9GAMM</name>
<dbReference type="HAMAP" id="MF_00122">
    <property type="entry name" value="GatC"/>
    <property type="match status" value="1"/>
</dbReference>
<keyword evidence="1" id="KW-0547">Nucleotide-binding</keyword>
<organism evidence="2 3">
    <name type="scientific">Marinagarivorans cellulosilyticus</name>
    <dbReference type="NCBI Taxonomy" id="2721545"/>
    <lineage>
        <taxon>Bacteria</taxon>
        <taxon>Pseudomonadati</taxon>
        <taxon>Pseudomonadota</taxon>
        <taxon>Gammaproteobacteria</taxon>
        <taxon>Cellvibrionales</taxon>
        <taxon>Cellvibrionaceae</taxon>
        <taxon>Marinagarivorans</taxon>
    </lineage>
</organism>
<dbReference type="Pfam" id="PF02686">
    <property type="entry name" value="GatC"/>
    <property type="match status" value="1"/>
</dbReference>
<dbReference type="EMBL" id="AP023086">
    <property type="protein sequence ID" value="BCD97650.1"/>
    <property type="molecule type" value="Genomic_DNA"/>
</dbReference>
<accession>A0AAN2BK60</accession>
<reference evidence="2 3" key="1">
    <citation type="journal article" date="2022" name="IScience">
        <title>An ultrasensitive nanofiber-based assay for enzymatic hydrolysis and deep-sea microbial degradation of cellulose.</title>
        <authorList>
            <person name="Tsudome M."/>
            <person name="Tachioka M."/>
            <person name="Miyazaki M."/>
            <person name="Uchimura K."/>
            <person name="Tsuda M."/>
            <person name="Takaki Y."/>
            <person name="Deguchi S."/>
        </authorList>
    </citation>
    <scope>NUCLEOTIDE SEQUENCE [LARGE SCALE GENOMIC DNA]</scope>
    <source>
        <strain evidence="2 3">GE09</strain>
    </source>
</reference>
<dbReference type="PANTHER" id="PTHR15004:SF0">
    <property type="entry name" value="GLUTAMYL-TRNA(GLN) AMIDOTRANSFERASE SUBUNIT C, MITOCHONDRIAL"/>
    <property type="match status" value="1"/>
</dbReference>
<gene>
    <name evidence="1" type="primary">gatC</name>
    <name evidence="2" type="ORF">MARGE09_P1851</name>
</gene>
<dbReference type="KEGG" id="marq:MARGE09_P1851"/>
<dbReference type="InterPro" id="IPR036113">
    <property type="entry name" value="Asp/Glu-ADT_sf_sub_c"/>
</dbReference>
<keyword evidence="1 2" id="KW-0436">Ligase</keyword>
<dbReference type="PANTHER" id="PTHR15004">
    <property type="entry name" value="GLUTAMYL-TRNA(GLN) AMIDOTRANSFERASE SUBUNIT C, MITOCHONDRIAL"/>
    <property type="match status" value="1"/>
</dbReference>
<evidence type="ECO:0000313" key="2">
    <source>
        <dbReference type="EMBL" id="BCD97650.1"/>
    </source>
</evidence>
<comment type="function">
    <text evidence="1">Allows the formation of correctly charged Asn-tRNA(Asn) or Gln-tRNA(Gln) through the transamidation of misacylated Asp-tRNA(Asn) or Glu-tRNA(Gln) in organisms which lack either or both of asparaginyl-tRNA or glutaminyl-tRNA synthetases. The reaction takes place in the presence of glutamine and ATP through an activated phospho-Asp-tRNA(Asn) or phospho-Glu-tRNA(Gln).</text>
</comment>
<dbReference type="GO" id="GO:0070681">
    <property type="term" value="P:glutaminyl-tRNAGln biosynthesis via transamidation"/>
    <property type="evidence" value="ECO:0007669"/>
    <property type="project" value="TreeGrafter"/>
</dbReference>